<accession>A0A2S7SQ98</accession>
<evidence type="ECO:0000313" key="3">
    <source>
        <dbReference type="Proteomes" id="UP000239872"/>
    </source>
</evidence>
<sequence>MRLGILFGIGLLLNMGCFAQCPFREGEGDGILGRWENVDHTLGIEVYKSGEDFKAKIIWFRDHDNLANPADKRKDAHNPYPLLRDRKIVGMDVLRGLIYNKKEKRWENGFIYDATSGREWSSSATLSTNGRLRVRGYWKFEWIGRTMTFIRL</sequence>
<evidence type="ECO:0000259" key="1">
    <source>
        <dbReference type="Pfam" id="PF09917"/>
    </source>
</evidence>
<reference evidence="2 3" key="1">
    <citation type="submission" date="2018-01" db="EMBL/GenBank/DDBJ databases">
        <title>A novel member of the phylum Bacteroidetes isolated from glacier ice.</title>
        <authorList>
            <person name="Liu Q."/>
            <person name="Xin Y.-H."/>
        </authorList>
    </citation>
    <scope>NUCLEOTIDE SEQUENCE [LARGE SCALE GENOMIC DNA]</scope>
    <source>
        <strain evidence="2 3">RB1R16</strain>
    </source>
</reference>
<name>A0A2S7SQ98_9BACT</name>
<feature type="domain" description="DUF2147" evidence="1">
    <location>
        <begin position="33"/>
        <end position="151"/>
    </location>
</feature>
<dbReference type="AlphaFoldDB" id="A0A2S7SQ98"/>
<keyword evidence="3" id="KW-1185">Reference proteome</keyword>
<dbReference type="Pfam" id="PF09917">
    <property type="entry name" value="DUF2147"/>
    <property type="match status" value="1"/>
</dbReference>
<dbReference type="PANTHER" id="PTHR36919:SF2">
    <property type="entry name" value="BLL6627 PROTEIN"/>
    <property type="match status" value="1"/>
</dbReference>
<dbReference type="Proteomes" id="UP000239872">
    <property type="component" value="Unassembled WGS sequence"/>
</dbReference>
<dbReference type="InterPro" id="IPR019223">
    <property type="entry name" value="DUF2147"/>
</dbReference>
<dbReference type="Gene3D" id="2.40.128.520">
    <property type="match status" value="1"/>
</dbReference>
<dbReference type="OrthoDB" id="9814399at2"/>
<gene>
    <name evidence="2" type="ORF">CJD36_022420</name>
</gene>
<evidence type="ECO:0000313" key="2">
    <source>
        <dbReference type="EMBL" id="PQJ08811.1"/>
    </source>
</evidence>
<protein>
    <submittedName>
        <fullName evidence="2">DUF2147 domain-containing protein</fullName>
    </submittedName>
</protein>
<comment type="caution">
    <text evidence="2">The sequence shown here is derived from an EMBL/GenBank/DDBJ whole genome shotgun (WGS) entry which is preliminary data.</text>
</comment>
<proteinExistence type="predicted"/>
<dbReference type="RefSeq" id="WP_105041451.1">
    <property type="nucleotide sequence ID" value="NZ_PPSL01000012.1"/>
</dbReference>
<dbReference type="EMBL" id="PPSL01000012">
    <property type="protein sequence ID" value="PQJ08811.1"/>
    <property type="molecule type" value="Genomic_DNA"/>
</dbReference>
<dbReference type="PANTHER" id="PTHR36919">
    <property type="entry name" value="BLR1215 PROTEIN"/>
    <property type="match status" value="1"/>
</dbReference>
<organism evidence="2 3">
    <name type="scientific">Flavipsychrobacter stenotrophus</name>
    <dbReference type="NCBI Taxonomy" id="2077091"/>
    <lineage>
        <taxon>Bacteria</taxon>
        <taxon>Pseudomonadati</taxon>
        <taxon>Bacteroidota</taxon>
        <taxon>Chitinophagia</taxon>
        <taxon>Chitinophagales</taxon>
        <taxon>Chitinophagaceae</taxon>
        <taxon>Flavipsychrobacter</taxon>
    </lineage>
</organism>